<evidence type="ECO:0000313" key="2">
    <source>
        <dbReference type="Proteomes" id="UP000694925"/>
    </source>
</evidence>
<organism evidence="2 3">
    <name type="scientific">Ceratina calcarata</name>
    <dbReference type="NCBI Taxonomy" id="156304"/>
    <lineage>
        <taxon>Eukaryota</taxon>
        <taxon>Metazoa</taxon>
        <taxon>Ecdysozoa</taxon>
        <taxon>Arthropoda</taxon>
        <taxon>Hexapoda</taxon>
        <taxon>Insecta</taxon>
        <taxon>Pterygota</taxon>
        <taxon>Neoptera</taxon>
        <taxon>Endopterygota</taxon>
        <taxon>Hymenoptera</taxon>
        <taxon>Apocrita</taxon>
        <taxon>Aculeata</taxon>
        <taxon>Apoidea</taxon>
        <taxon>Anthophila</taxon>
        <taxon>Apidae</taxon>
        <taxon>Ceratina</taxon>
        <taxon>Zadontomerus</taxon>
    </lineage>
</organism>
<dbReference type="KEGG" id="ccal:108631618"/>
<evidence type="ECO:0000313" key="3">
    <source>
        <dbReference type="RefSeq" id="XP_026674842.1"/>
    </source>
</evidence>
<dbReference type="AlphaFoldDB" id="A0AAJ7SCX1"/>
<protein>
    <submittedName>
        <fullName evidence="3">Uncharacterized protein LOC108631618 isoform X1</fullName>
    </submittedName>
</protein>
<sequence length="300" mass="33613">MKKTDLASFIVDRQFTSEADPCRASFFLRDVLQRKMSVFFLFCCVTVVVTAAENDWVWKDGEQQESKIDKSYRYQVNENVEDFEDEGPLIGFRPQNTGAYGPNGRPIVPAASYPGNKGVLVGPGGPTGIIKRPPYTGNIDEGALHSGFVPSWVKDDPRYREYDVCRCRYSFNCPSAGVKFGSCAKDKKYCCFSSRRYPALVPGYGDGAQYPVYPSVPNKYGPASFAHPPNYYGNRRPQGSFVGGNRYPGNYHIPGEAPSAYPRPHGSTPYEQNYDYNDYDFYGRSLKKNQTEDASADRKA</sequence>
<reference evidence="3" key="1">
    <citation type="submission" date="2025-08" db="UniProtKB">
        <authorList>
            <consortium name="RefSeq"/>
        </authorList>
    </citation>
    <scope>IDENTIFICATION</scope>
    <source>
        <tissue evidence="3">Whole body</tissue>
    </source>
</reference>
<name>A0AAJ7SCX1_9HYME</name>
<evidence type="ECO:0000256" key="1">
    <source>
        <dbReference type="SAM" id="MobiDB-lite"/>
    </source>
</evidence>
<dbReference type="RefSeq" id="XP_026674842.1">
    <property type="nucleotide sequence ID" value="XM_026819041.1"/>
</dbReference>
<accession>A0AAJ7SCX1</accession>
<dbReference type="GeneID" id="108631618"/>
<proteinExistence type="predicted"/>
<dbReference type="Proteomes" id="UP000694925">
    <property type="component" value="Unplaced"/>
</dbReference>
<keyword evidence="2" id="KW-1185">Reference proteome</keyword>
<gene>
    <name evidence="3" type="primary">LOC108631618</name>
</gene>
<feature type="region of interest" description="Disordered" evidence="1">
    <location>
        <begin position="254"/>
        <end position="276"/>
    </location>
</feature>